<keyword evidence="3" id="KW-0808">Transferase</keyword>
<organism evidence="3 4">
    <name type="scientific">Thermomonospora umbrina</name>
    <dbReference type="NCBI Taxonomy" id="111806"/>
    <lineage>
        <taxon>Bacteria</taxon>
        <taxon>Bacillati</taxon>
        <taxon>Actinomycetota</taxon>
        <taxon>Actinomycetes</taxon>
        <taxon>Streptosporangiales</taxon>
        <taxon>Thermomonosporaceae</taxon>
        <taxon>Thermomonospora</taxon>
    </lineage>
</organism>
<accession>A0A3D9SGI6</accession>
<evidence type="ECO:0000313" key="3">
    <source>
        <dbReference type="EMBL" id="REE94797.1"/>
    </source>
</evidence>
<dbReference type="SUPFAM" id="SSF47616">
    <property type="entry name" value="GST C-terminal domain-like"/>
    <property type="match status" value="1"/>
</dbReference>
<feature type="region of interest" description="Disordered" evidence="1">
    <location>
        <begin position="1"/>
        <end position="23"/>
    </location>
</feature>
<name>A0A3D9SGI6_9ACTN</name>
<dbReference type="InterPro" id="IPR036249">
    <property type="entry name" value="Thioredoxin-like_sf"/>
</dbReference>
<dbReference type="InterPro" id="IPR010987">
    <property type="entry name" value="Glutathione-S-Trfase_C-like"/>
</dbReference>
<dbReference type="Pfam" id="PF13410">
    <property type="entry name" value="GST_C_2"/>
    <property type="match status" value="1"/>
</dbReference>
<evidence type="ECO:0000256" key="1">
    <source>
        <dbReference type="SAM" id="MobiDB-lite"/>
    </source>
</evidence>
<dbReference type="Pfam" id="PF13409">
    <property type="entry name" value="GST_N_2"/>
    <property type="match status" value="1"/>
</dbReference>
<dbReference type="InterPro" id="IPR016639">
    <property type="entry name" value="GST_Omega/GSH"/>
</dbReference>
<dbReference type="PROSITE" id="PS50405">
    <property type="entry name" value="GST_CTER"/>
    <property type="match status" value="1"/>
</dbReference>
<dbReference type="Gene3D" id="1.20.1050.10">
    <property type="match status" value="1"/>
</dbReference>
<dbReference type="EMBL" id="QTTT01000001">
    <property type="protein sequence ID" value="REE94797.1"/>
    <property type="molecule type" value="Genomic_DNA"/>
</dbReference>
<evidence type="ECO:0000313" key="4">
    <source>
        <dbReference type="Proteomes" id="UP000256661"/>
    </source>
</evidence>
<keyword evidence="4" id="KW-1185">Reference proteome</keyword>
<evidence type="ECO:0000259" key="2">
    <source>
        <dbReference type="PROSITE" id="PS50405"/>
    </source>
</evidence>
<protein>
    <submittedName>
        <fullName evidence="3">Glutathione S-transferase/putative glutathione S-transferase</fullName>
    </submittedName>
</protein>
<dbReference type="SUPFAM" id="SSF52833">
    <property type="entry name" value="Thioredoxin-like"/>
    <property type="match status" value="1"/>
</dbReference>
<proteinExistence type="predicted"/>
<dbReference type="GO" id="GO:0005737">
    <property type="term" value="C:cytoplasm"/>
    <property type="evidence" value="ECO:0007669"/>
    <property type="project" value="TreeGrafter"/>
</dbReference>
<comment type="caution">
    <text evidence="3">The sequence shown here is derived from an EMBL/GenBank/DDBJ whole genome shotgun (WGS) entry which is preliminary data.</text>
</comment>
<reference evidence="3 4" key="1">
    <citation type="submission" date="2018-08" db="EMBL/GenBank/DDBJ databases">
        <title>Sequencing the genomes of 1000 actinobacteria strains.</title>
        <authorList>
            <person name="Klenk H.-P."/>
        </authorList>
    </citation>
    <scope>NUCLEOTIDE SEQUENCE [LARGE SCALE GENOMIC DNA]</scope>
    <source>
        <strain evidence="3 4">DSM 43927</strain>
    </source>
</reference>
<dbReference type="PANTHER" id="PTHR32419:SF6">
    <property type="entry name" value="GLUTATHIONE S-TRANSFERASE OMEGA-LIKE 1-RELATED"/>
    <property type="match status" value="1"/>
</dbReference>
<gene>
    <name evidence="3" type="ORF">DFJ69_0161</name>
</gene>
<dbReference type="Proteomes" id="UP000256661">
    <property type="component" value="Unassembled WGS sequence"/>
</dbReference>
<dbReference type="InterPro" id="IPR004045">
    <property type="entry name" value="Glutathione_S-Trfase_N"/>
</dbReference>
<dbReference type="PANTHER" id="PTHR32419">
    <property type="entry name" value="GLUTATHIONYL-HYDROQUINONE REDUCTASE"/>
    <property type="match status" value="1"/>
</dbReference>
<dbReference type="AlphaFoldDB" id="A0A3D9SGI6"/>
<sequence>MTETPVFAGPVDRETYGEYGPGRIDTSNGWNRPRYPFQGRVTADGSSGFRAEPGRYHLYLAWVCPWAQRTAIVRALKGLQDVVTLSYVDDERDGRGWAFRERRGPDPVNGFAFLQEAYEATEPGFPGHLSVPVLWDRVTGSIVSNHFPDITLDLGTAFDAWGDPDVRLYPEELRAEIDELNAYVYDNVNNGPYQVAAAATQADHDLWRERMVLALERLDTRLAERRYLLGDAVTEADVRLWPTLVRFDLLYNPMSGVSERPLTDYPHLWPYARDLYRIPAFRDSTDFSTFRVPRPGFVNDDVKRLDIAPRAADWAAPHGRGHL</sequence>
<feature type="domain" description="GST C-terminal" evidence="2">
    <location>
        <begin position="170"/>
        <end position="297"/>
    </location>
</feature>
<dbReference type="RefSeq" id="WP_116020693.1">
    <property type="nucleotide sequence ID" value="NZ_QTTT01000001.1"/>
</dbReference>
<dbReference type="OrthoDB" id="9769158at2"/>
<dbReference type="Gene3D" id="3.40.30.10">
    <property type="entry name" value="Glutaredoxin"/>
    <property type="match status" value="1"/>
</dbReference>
<dbReference type="InterPro" id="IPR036282">
    <property type="entry name" value="Glutathione-S-Trfase_C_sf"/>
</dbReference>
<dbReference type="GO" id="GO:0004364">
    <property type="term" value="F:glutathione transferase activity"/>
    <property type="evidence" value="ECO:0007669"/>
    <property type="project" value="InterPro"/>
</dbReference>